<reference evidence="2" key="1">
    <citation type="submission" date="2020-10" db="EMBL/GenBank/DDBJ databases">
        <title>Phylogeny of dyella-like bacteria.</title>
        <authorList>
            <person name="Fu J."/>
        </authorList>
    </citation>
    <scope>NUCLEOTIDE SEQUENCE</scope>
    <source>
        <strain evidence="2">DHON07</strain>
    </source>
</reference>
<evidence type="ECO:0000256" key="1">
    <source>
        <dbReference type="SAM" id="Phobius"/>
    </source>
</evidence>
<keyword evidence="1" id="KW-0812">Transmembrane</keyword>
<evidence type="ECO:0000313" key="3">
    <source>
        <dbReference type="Proteomes" id="UP001430193"/>
    </source>
</evidence>
<feature type="transmembrane region" description="Helical" evidence="1">
    <location>
        <begin position="40"/>
        <end position="60"/>
    </location>
</feature>
<dbReference type="Proteomes" id="UP001430193">
    <property type="component" value="Unassembled WGS sequence"/>
</dbReference>
<keyword evidence="1" id="KW-0472">Membrane</keyword>
<gene>
    <name evidence="2" type="ORF">ISS99_10315</name>
</gene>
<proteinExistence type="predicted"/>
<protein>
    <recommendedName>
        <fullName evidence="4">DUF5056 domain-containing protein</fullName>
    </recommendedName>
</protein>
<keyword evidence="3" id="KW-1185">Reference proteome</keyword>
<comment type="caution">
    <text evidence="2">The sequence shown here is derived from an EMBL/GenBank/DDBJ whole genome shotgun (WGS) entry which is preliminary data.</text>
</comment>
<keyword evidence="1" id="KW-1133">Transmembrane helix</keyword>
<name>A0ABS2KFJ0_9GAMM</name>
<sequence length="107" mass="11517">MNHQPEDPIEALLRKQFEGPVADDGFCDRVMQQLPPRRRVAFWPVATGLLAGGVACWLSLASTPLLHAGLRDWLSGELSSSAIAVLLVVAGTSLLAAWWALAEANAR</sequence>
<evidence type="ECO:0000313" key="2">
    <source>
        <dbReference type="EMBL" id="MBM7129922.1"/>
    </source>
</evidence>
<evidence type="ECO:0008006" key="4">
    <source>
        <dbReference type="Google" id="ProtNLM"/>
    </source>
</evidence>
<dbReference type="EMBL" id="JADIKF010000038">
    <property type="protein sequence ID" value="MBM7129922.1"/>
    <property type="molecule type" value="Genomic_DNA"/>
</dbReference>
<dbReference type="RefSeq" id="WP_204631516.1">
    <property type="nucleotide sequence ID" value="NZ_BSOC01000003.1"/>
</dbReference>
<accession>A0ABS2KFJ0</accession>
<feature type="transmembrane region" description="Helical" evidence="1">
    <location>
        <begin position="80"/>
        <end position="101"/>
    </location>
</feature>
<organism evidence="2 3">
    <name type="scientific">Dyella mobilis</name>
    <dbReference type="NCBI Taxonomy" id="1849582"/>
    <lineage>
        <taxon>Bacteria</taxon>
        <taxon>Pseudomonadati</taxon>
        <taxon>Pseudomonadota</taxon>
        <taxon>Gammaproteobacteria</taxon>
        <taxon>Lysobacterales</taxon>
        <taxon>Rhodanobacteraceae</taxon>
        <taxon>Dyella</taxon>
    </lineage>
</organism>